<evidence type="ECO:0000313" key="2">
    <source>
        <dbReference type="EMBL" id="CAI6359197.1"/>
    </source>
</evidence>
<feature type="region of interest" description="Disordered" evidence="1">
    <location>
        <begin position="1"/>
        <end position="31"/>
    </location>
</feature>
<dbReference type="Proteomes" id="UP001160148">
    <property type="component" value="Unassembled WGS sequence"/>
</dbReference>
<gene>
    <name evidence="2" type="ORF">MEUPH1_LOCUS14631</name>
</gene>
<feature type="compositionally biased region" description="Polar residues" evidence="1">
    <location>
        <begin position="1"/>
        <end position="13"/>
    </location>
</feature>
<organism evidence="2 3">
    <name type="scientific">Macrosiphum euphorbiae</name>
    <name type="common">potato aphid</name>
    <dbReference type="NCBI Taxonomy" id="13131"/>
    <lineage>
        <taxon>Eukaryota</taxon>
        <taxon>Metazoa</taxon>
        <taxon>Ecdysozoa</taxon>
        <taxon>Arthropoda</taxon>
        <taxon>Hexapoda</taxon>
        <taxon>Insecta</taxon>
        <taxon>Pterygota</taxon>
        <taxon>Neoptera</taxon>
        <taxon>Paraneoptera</taxon>
        <taxon>Hemiptera</taxon>
        <taxon>Sternorrhyncha</taxon>
        <taxon>Aphidomorpha</taxon>
        <taxon>Aphidoidea</taxon>
        <taxon>Aphididae</taxon>
        <taxon>Macrosiphini</taxon>
        <taxon>Macrosiphum</taxon>
    </lineage>
</organism>
<evidence type="ECO:0000313" key="3">
    <source>
        <dbReference type="Proteomes" id="UP001160148"/>
    </source>
</evidence>
<evidence type="ECO:0000256" key="1">
    <source>
        <dbReference type="SAM" id="MobiDB-lite"/>
    </source>
</evidence>
<protein>
    <submittedName>
        <fullName evidence="2">Uncharacterized protein</fullName>
    </submittedName>
</protein>
<proteinExistence type="predicted"/>
<keyword evidence="3" id="KW-1185">Reference proteome</keyword>
<comment type="caution">
    <text evidence="2">The sequence shown here is derived from an EMBL/GenBank/DDBJ whole genome shotgun (WGS) entry which is preliminary data.</text>
</comment>
<reference evidence="2 3" key="1">
    <citation type="submission" date="2023-01" db="EMBL/GenBank/DDBJ databases">
        <authorList>
            <person name="Whitehead M."/>
        </authorList>
    </citation>
    <scope>NUCLEOTIDE SEQUENCE [LARGE SCALE GENOMIC DNA]</scope>
</reference>
<dbReference type="AlphaFoldDB" id="A0AAV0WTL6"/>
<accession>A0AAV0WTL6</accession>
<dbReference type="EMBL" id="CARXXK010000002">
    <property type="protein sequence ID" value="CAI6359197.1"/>
    <property type="molecule type" value="Genomic_DNA"/>
</dbReference>
<sequence length="230" mass="26534">MELQPTRSDNESSQSRRKRYGSQPPEGLTSDSEVSLWLLEAVKEEKRLAEIEMEENRRILPEFGSGPPTVKRPAPAVHRGCKYRLPSSDPIAIPQIPYDPFDYWWFHQELRRRQVYMSTITSKDPKYTQVIRELADIFFEFRLLDNLECDLYDNDFGEKDDKQCPICSCQPEEVNQEIKIAVDQVIEVSIDQVTEVSIDQVIEVTDDQEIEIGVDAVATITSTYPVTQDT</sequence>
<name>A0AAV0WTL6_9HEMI</name>